<feature type="domain" description="Non-reducing end beta-L-arabinofuranosidase-like GH127 middle" evidence="2">
    <location>
        <begin position="444"/>
        <end position="536"/>
    </location>
</feature>
<evidence type="ECO:0000313" key="4">
    <source>
        <dbReference type="EMBL" id="AEB07660.1"/>
    </source>
</evidence>
<dbReference type="eggNOG" id="COG3533">
    <property type="taxonomic scope" value="Bacteria"/>
</dbReference>
<dbReference type="RefSeq" id="WP_013709402.1">
    <property type="nucleotide sequence ID" value="NC_015389.1"/>
</dbReference>
<dbReference type="Pfam" id="PF20736">
    <property type="entry name" value="Glyco_hydro127M"/>
    <property type="match status" value="1"/>
</dbReference>
<dbReference type="EMBL" id="CP002628">
    <property type="protein sequence ID" value="AEB07660.1"/>
    <property type="molecule type" value="Genomic_DNA"/>
</dbReference>
<evidence type="ECO:0000259" key="2">
    <source>
        <dbReference type="Pfam" id="PF20736"/>
    </source>
</evidence>
<organism evidence="4 5">
    <name type="scientific">Coriobacterium glomerans (strain ATCC 49209 / DSM 20642 / JCM 10262 / PW2)</name>
    <dbReference type="NCBI Taxonomy" id="700015"/>
    <lineage>
        <taxon>Bacteria</taxon>
        <taxon>Bacillati</taxon>
        <taxon>Actinomycetota</taxon>
        <taxon>Coriobacteriia</taxon>
        <taxon>Coriobacteriales</taxon>
        <taxon>Coriobacteriaceae</taxon>
        <taxon>Coriobacterium</taxon>
    </lineage>
</organism>
<dbReference type="InterPro" id="IPR049174">
    <property type="entry name" value="Beta-AFase-like"/>
</dbReference>
<reference evidence="5" key="1">
    <citation type="journal article" date="2013" name="Stand. Genomic Sci.">
        <title>Complete genome sequence of Coriobacterium glomerans type strain (PW2(T)) from the midgut of Pyrrhocoris apterus L. (red soldier bug).</title>
        <authorList>
            <person name="Stackebrandt E."/>
            <person name="Zeytun A."/>
            <person name="Lapidus A."/>
            <person name="Nolan M."/>
            <person name="Lucas S."/>
            <person name="Hammon N."/>
            <person name="Deshpande S."/>
            <person name="Cheng J.F."/>
            <person name="Tapia R."/>
            <person name="Goodwin L.A."/>
            <person name="Pitluck S."/>
            <person name="Liolios K."/>
            <person name="Pagani I."/>
            <person name="Ivanova N."/>
            <person name="Mavromatis K."/>
            <person name="Mikhailova N."/>
            <person name="Huntemann M."/>
            <person name="Pati A."/>
            <person name="Chen A."/>
            <person name="Palaniappan K."/>
            <person name="Chang Y.J."/>
            <person name="Land M."/>
            <person name="Hauser L."/>
            <person name="Rohde M."/>
            <person name="Pukall R."/>
            <person name="Goker M."/>
            <person name="Detter J.C."/>
            <person name="Woyke T."/>
            <person name="Bristow J."/>
            <person name="Eisen J.A."/>
            <person name="Markowitz V."/>
            <person name="Hugenholtz P."/>
            <person name="Kyrpides N.C."/>
            <person name="Klenk H.P."/>
        </authorList>
    </citation>
    <scope>NUCLEOTIDE SEQUENCE</scope>
    <source>
        <strain evidence="5">ATCC 49209 / DSM 20642 / JCM 10262 / PW2</strain>
    </source>
</reference>
<keyword evidence="5" id="KW-1185">Reference proteome</keyword>
<feature type="domain" description="Non-reducing end beta-L-arabinofuranosidase-like GH127 C-terminal" evidence="3">
    <location>
        <begin position="538"/>
        <end position="648"/>
    </location>
</feature>
<dbReference type="PANTHER" id="PTHR43465">
    <property type="entry name" value="DUF1680 DOMAIN PROTEIN (AFU_ORTHOLOGUE AFUA_1G08910)"/>
    <property type="match status" value="1"/>
</dbReference>
<dbReference type="InterPro" id="IPR012878">
    <property type="entry name" value="Beta-AFase-like_GH127_cat"/>
</dbReference>
<dbReference type="OrthoDB" id="9757939at2"/>
<dbReference type="KEGG" id="cgo:Corgl_1561"/>
<evidence type="ECO:0008006" key="6">
    <source>
        <dbReference type="Google" id="ProtNLM"/>
    </source>
</evidence>
<dbReference type="PANTHER" id="PTHR43465:SF2">
    <property type="entry name" value="DUF1680 DOMAIN PROTEIN (AFU_ORTHOLOGUE AFUA_1G08910)"/>
    <property type="match status" value="1"/>
</dbReference>
<feature type="domain" description="Non-reducing end beta-L-arabinofuranosidase-like GH127 catalytic" evidence="1">
    <location>
        <begin position="17"/>
        <end position="431"/>
    </location>
</feature>
<sequence>MSDSKATSTTQNKTSAHVTIKDAFWSKRIDLVLTQMLPFQWRVLNDAEPDVPKSGAIQNFKIAAGEATGEFYGMVFQDTDLHKWLEAAAYALELTQDPELKAHADEAWRLIAKAQMDDGYVDTYFQIKAPEYRWTSLQDNHELYTAGHLIEAGVAYHQATGSQIAFDVITKLADLLVKRFLTDGTAGVPGHPEIELALMRLYHLTGKDAYYRLARHFVLSRGQKPSYFEAETADRREKKIPNWLDIAYNHGEVDMEEPVDLAYYVASKPLIDQNIAEGHAVRAGYLYAGLADVAAASQDDAIKAAALRLWHNLADTQMYVTGGIGSTNMCEGFTHEYDLPNESNYCETCAGISLILFARRLQMFSSDSQFADVIERDLYNNTLGSMSMDATRFYYRNELERWGAKIARAGRPGWHACACCPPNLARLILSLNRYLYHEVGATHYVDQFIGSTYRSDGVAWSMSSTMPESGCVKLMVEAWAAGHELAVRIPAWSQRFRLELNGRPLHAGIDFVLSQGYALVLEELKSGDELELKLDMAVKTVHVNSRVKYDAGKVALMRGPLVYCAEEADNHIDDFWNVVVPADAVWSENAHPTFPDVRCLTGTVRYAASTTPALYSYDEPEIRSIPLTLVPFYTRYNRSLGAMQVYFRQDSRLR</sequence>
<protein>
    <recommendedName>
        <fullName evidence="6">Glycoside hydrolase family 127 protein</fullName>
    </recommendedName>
</protein>
<name>F2NAY2_CORGP</name>
<evidence type="ECO:0000259" key="3">
    <source>
        <dbReference type="Pfam" id="PF20737"/>
    </source>
</evidence>
<dbReference type="SUPFAM" id="SSF48208">
    <property type="entry name" value="Six-hairpin glycosidases"/>
    <property type="match status" value="1"/>
</dbReference>
<dbReference type="Pfam" id="PF20737">
    <property type="entry name" value="Glyco_hydro127C"/>
    <property type="match status" value="1"/>
</dbReference>
<dbReference type="HOGENOM" id="CLU_013148_1_0_11"/>
<dbReference type="Pfam" id="PF07944">
    <property type="entry name" value="Beta-AFase-like_GH127_cat"/>
    <property type="match status" value="1"/>
</dbReference>
<proteinExistence type="predicted"/>
<evidence type="ECO:0000259" key="1">
    <source>
        <dbReference type="Pfam" id="PF07944"/>
    </source>
</evidence>
<dbReference type="InterPro" id="IPR008928">
    <property type="entry name" value="6-hairpin_glycosidase_sf"/>
</dbReference>
<dbReference type="AlphaFoldDB" id="F2NAY2"/>
<dbReference type="GO" id="GO:0005975">
    <property type="term" value="P:carbohydrate metabolic process"/>
    <property type="evidence" value="ECO:0007669"/>
    <property type="project" value="InterPro"/>
</dbReference>
<evidence type="ECO:0000313" key="5">
    <source>
        <dbReference type="Proteomes" id="UP000006851"/>
    </source>
</evidence>
<dbReference type="InterPro" id="IPR049046">
    <property type="entry name" value="Beta-AFase-like_GH127_middle"/>
</dbReference>
<dbReference type="STRING" id="700015.Corgl_1561"/>
<gene>
    <name evidence="4" type="ordered locus">Corgl_1561</name>
</gene>
<dbReference type="Proteomes" id="UP000006851">
    <property type="component" value="Chromosome"/>
</dbReference>
<accession>F2NAY2</accession>
<dbReference type="InterPro" id="IPR049049">
    <property type="entry name" value="Beta-AFase-like_GH127_C"/>
</dbReference>